<feature type="region of interest" description="Disordered" evidence="5">
    <location>
        <begin position="165"/>
        <end position="196"/>
    </location>
</feature>
<dbReference type="FunFam" id="1.25.40.180:FF:000024">
    <property type="entry name" value="Eukaryotic translation initiation factor 4G"/>
    <property type="match status" value="1"/>
</dbReference>
<feature type="region of interest" description="Disordered" evidence="5">
    <location>
        <begin position="706"/>
        <end position="790"/>
    </location>
</feature>
<feature type="region of interest" description="Disordered" evidence="5">
    <location>
        <begin position="1"/>
        <end position="152"/>
    </location>
</feature>
<dbReference type="GO" id="GO:0006417">
    <property type="term" value="P:regulation of translation"/>
    <property type="evidence" value="ECO:0007669"/>
    <property type="project" value="UniProtKB-KW"/>
</dbReference>
<dbReference type="Gene3D" id="1.25.40.180">
    <property type="match status" value="2"/>
</dbReference>
<feature type="compositionally biased region" description="Polar residues" evidence="5">
    <location>
        <begin position="138"/>
        <end position="150"/>
    </location>
</feature>
<feature type="region of interest" description="Disordered" evidence="5">
    <location>
        <begin position="361"/>
        <end position="380"/>
    </location>
</feature>
<keyword evidence="4" id="KW-0648">Protein biosynthesis</keyword>
<feature type="compositionally biased region" description="Polar residues" evidence="5">
    <location>
        <begin position="568"/>
        <end position="579"/>
    </location>
</feature>
<feature type="compositionally biased region" description="Polar residues" evidence="5">
    <location>
        <begin position="860"/>
        <end position="884"/>
    </location>
</feature>
<name>A0A7I8JHZ9_SPIIN</name>
<feature type="region of interest" description="Disordered" evidence="5">
    <location>
        <begin position="1083"/>
        <end position="1128"/>
    </location>
</feature>
<keyword evidence="3" id="KW-0810">Translation regulation</keyword>
<dbReference type="InterPro" id="IPR003891">
    <property type="entry name" value="Initiation_fac_eIF4g_MI"/>
</dbReference>
<evidence type="ECO:0000256" key="3">
    <source>
        <dbReference type="ARBA" id="ARBA00022845"/>
    </source>
</evidence>
<feature type="compositionally biased region" description="Basic and acidic residues" evidence="5">
    <location>
        <begin position="1585"/>
        <end position="1604"/>
    </location>
</feature>
<dbReference type="SMART" id="SM00543">
    <property type="entry name" value="MIF4G"/>
    <property type="match status" value="1"/>
</dbReference>
<feature type="region of interest" description="Disordered" evidence="5">
    <location>
        <begin position="955"/>
        <end position="1035"/>
    </location>
</feature>
<evidence type="ECO:0000256" key="2">
    <source>
        <dbReference type="ARBA" id="ARBA00022540"/>
    </source>
</evidence>
<feature type="compositionally biased region" description="Basic and acidic residues" evidence="5">
    <location>
        <begin position="975"/>
        <end position="1002"/>
    </location>
</feature>
<dbReference type="InterPro" id="IPR016024">
    <property type="entry name" value="ARM-type_fold"/>
</dbReference>
<protein>
    <recommendedName>
        <fullName evidence="6">MI domain-containing protein</fullName>
    </recommendedName>
</protein>
<keyword evidence="8" id="KW-1185">Reference proteome</keyword>
<proteinExistence type="inferred from homology"/>
<dbReference type="GO" id="GO:0003729">
    <property type="term" value="F:mRNA binding"/>
    <property type="evidence" value="ECO:0007669"/>
    <property type="project" value="TreeGrafter"/>
</dbReference>
<gene>
    <name evidence="7" type="ORF">SI7747_13016171</name>
</gene>
<dbReference type="PROSITE" id="PS51366">
    <property type="entry name" value="MI"/>
    <property type="match status" value="1"/>
</dbReference>
<feature type="compositionally biased region" description="Polar residues" evidence="5">
    <location>
        <begin position="837"/>
        <end position="853"/>
    </location>
</feature>
<dbReference type="GO" id="GO:0003743">
    <property type="term" value="F:translation initiation factor activity"/>
    <property type="evidence" value="ECO:0007669"/>
    <property type="project" value="UniProtKB-KW"/>
</dbReference>
<comment type="similarity">
    <text evidence="1">Belongs to the eukaryotic initiation factor 4G family.</text>
</comment>
<evidence type="ECO:0000256" key="5">
    <source>
        <dbReference type="SAM" id="MobiDB-lite"/>
    </source>
</evidence>
<evidence type="ECO:0000313" key="7">
    <source>
        <dbReference type="EMBL" id="CAA2630525.1"/>
    </source>
</evidence>
<dbReference type="EMBL" id="CACRZD030000013">
    <property type="protein sequence ID" value="CAA6669768.1"/>
    <property type="molecule type" value="Genomic_DNA"/>
</dbReference>
<evidence type="ECO:0000256" key="1">
    <source>
        <dbReference type="ARBA" id="ARBA00005775"/>
    </source>
</evidence>
<feature type="region of interest" description="Disordered" evidence="5">
    <location>
        <begin position="544"/>
        <end position="635"/>
    </location>
</feature>
<dbReference type="PANTHER" id="PTHR23253">
    <property type="entry name" value="EUKARYOTIC TRANSLATION INITIATION FACTOR 4 GAMMA"/>
    <property type="match status" value="1"/>
</dbReference>
<feature type="region of interest" description="Disordered" evidence="5">
    <location>
        <begin position="1427"/>
        <end position="1663"/>
    </location>
</feature>
<dbReference type="PANTHER" id="PTHR23253:SF9">
    <property type="entry name" value="EUKARYOTIC TRANSLATION INITIATION FACTOR 4 GAMMA 2"/>
    <property type="match status" value="1"/>
</dbReference>
<keyword evidence="2" id="KW-0396">Initiation factor</keyword>
<feature type="compositionally biased region" description="Basic and acidic residues" evidence="5">
    <location>
        <begin position="1431"/>
        <end position="1452"/>
    </location>
</feature>
<feature type="region of interest" description="Disordered" evidence="5">
    <location>
        <begin position="821"/>
        <end position="939"/>
    </location>
</feature>
<evidence type="ECO:0000313" key="8">
    <source>
        <dbReference type="Proteomes" id="UP001189122"/>
    </source>
</evidence>
<feature type="compositionally biased region" description="Basic and acidic residues" evidence="5">
    <location>
        <begin position="598"/>
        <end position="610"/>
    </location>
</feature>
<feature type="compositionally biased region" description="Basic and acidic residues" evidence="5">
    <location>
        <begin position="1020"/>
        <end position="1032"/>
    </location>
</feature>
<dbReference type="GO" id="GO:0016281">
    <property type="term" value="C:eukaryotic translation initiation factor 4F complex"/>
    <property type="evidence" value="ECO:0007669"/>
    <property type="project" value="TreeGrafter"/>
</dbReference>
<feature type="compositionally biased region" description="Low complexity" evidence="5">
    <location>
        <begin position="898"/>
        <end position="908"/>
    </location>
</feature>
<dbReference type="Pfam" id="PF02854">
    <property type="entry name" value="MIF4G"/>
    <property type="match status" value="1"/>
</dbReference>
<accession>A0A7I8JHZ9</accession>
<dbReference type="Proteomes" id="UP001189122">
    <property type="component" value="Unassembled WGS sequence"/>
</dbReference>
<evidence type="ECO:0000256" key="4">
    <source>
        <dbReference type="ARBA" id="ARBA00022917"/>
    </source>
</evidence>
<dbReference type="Pfam" id="PF02847">
    <property type="entry name" value="MA3"/>
    <property type="match status" value="1"/>
</dbReference>
<organism evidence="7">
    <name type="scientific">Spirodela intermedia</name>
    <name type="common">Intermediate duckweed</name>
    <dbReference type="NCBI Taxonomy" id="51605"/>
    <lineage>
        <taxon>Eukaryota</taxon>
        <taxon>Viridiplantae</taxon>
        <taxon>Streptophyta</taxon>
        <taxon>Embryophyta</taxon>
        <taxon>Tracheophyta</taxon>
        <taxon>Spermatophyta</taxon>
        <taxon>Magnoliopsida</taxon>
        <taxon>Liliopsida</taxon>
        <taxon>Araceae</taxon>
        <taxon>Lemnoideae</taxon>
        <taxon>Spirodela</taxon>
    </lineage>
</organism>
<dbReference type="SUPFAM" id="SSF48371">
    <property type="entry name" value="ARM repeat"/>
    <property type="match status" value="2"/>
</dbReference>
<feature type="compositionally biased region" description="Low complexity" evidence="5">
    <location>
        <begin position="73"/>
        <end position="90"/>
    </location>
</feature>
<dbReference type="InterPro" id="IPR003890">
    <property type="entry name" value="MIF4G-like_typ-3"/>
</dbReference>
<feature type="compositionally biased region" description="Low complexity" evidence="5">
    <location>
        <begin position="1565"/>
        <end position="1577"/>
    </location>
</feature>
<sequence length="1829" mass="198605">MSLNQSRAEKSETHLRKAGRFGSSGNQRGYPAATGRGGGAGSVAPPPSSFSSSSSSSNHLNQPPLLPNRRVNPSGVSSEVVGSAAPVSSSFHGARDGGHTRGSSHGAPAFPGHNAAKPADSSALGSARGHSRPPPPQSSAGDSDSANHMTQPKGFTLQFGSIIPVRTNSAPPNLDEQKHDQVPSGSIPSVPKMQHQQPKKDVVANHSAVGDSYPPTQAKRDIPVHVPGAPSLGPQKSSVAQIPIQFGGPTPQMQSQGVAGSSLPIPVSLSMGNTQTVQPQIFVPSFPPHTYQQGIHQGLGFPPQIAPQLASQMGNLRVGMPQQYAPQQDGKFVGLRKNPVKITHPDTHEELRLDKRTDSYVDPVSSGQRLQHSNVPSQTQNVSPFGPSHQMNYYQPLQPGSFNPSGYYLQTHGTQAARYNYPIGQSGSTVPFMNPPVINHMSVGIARSQPHTNSESINLDRSNDIRVPLVTISKPPDKEETPSLPKPPGKVLLSICKQGNQRALLRSMFSHRKMPLGLLLTLNCQRRKARFLQSLLWRDSFKKHDPFKDHQKKPSKKDIQQLQQQQQTNASDSVAVQSQKAHREDPPLETNVSSSVKFPDDVCTGEKPDETSMGTSISSSPREERSTSSEADAFAVSDGKEISESLNSSVIIVEKEVLEDISPTISDASETVSDNTPSRKYAPLEASMSCDVEAGVDISKDLSSEVLRDQSQLEPESKEEPVLVVRPKETKISDVSSEDNKVAEEHPDLPVEPSASTDKIEDLSEGAVENDIAEEAVSSESKPTEEEQIEVVGLTTTHDASEVNEEVESLVDSLSKISCVDDSVTEVSKPESVDLDGTSSNQLSDVDGNSTVDATDEKNITTGSLEASSTDLNVADSETGSYSAIGSLEIPEKVADMSSSGPPGSVSSTERKEKQTQELTRSKSTPAKKKRMKDVLSRADAAGTNSDLYMAYKGPEEKRATDATSASVESVPTVEDAKEMGLVDPGKDDSLSKKDEQSKVEPDDWEDAVDISSPNLSTSEDGRAGRGKKVLDDGGIGGANRKYSRDFLLTFREQCIDLPMGFEIGADIADVVMIGQAGTPHIYDREPFPSPGRIIDRPSVSIRDRRPSSNLDDDKWTRGSGPYGSGRDLRVDVGNFRSGQVGHGVLRHPRVQPNAYPGGILSAPVQAVPSSGGISRVNSDSDRWQRGTGIQRVMHKAEKRYEVGKVSDEEQGKQRQLKGILNKLTPQNFDRLFQQVKEVNIDNAGTLTGVINQIFDKALMEPTFCEMYANFCFHLASELPDFCEDNEKITFKRLLLNKCQEEFERGEREQDEASRDVDGETRRSAEEREEKRVQARRRMLGNIRLIGELYKKKMLTERIMHECIKKLLGQYQSPDEEDIEALCKLMSTIGEIIDHPKAKDHMDAYFEMMGSLRFLLRDAIDLRKNKWQQRRKVEGPKKIEEVHRDAAQERHAQTSRLSRGPGMGSSGRRGPPPVDYGQRGPNILPSPGSQSVSGRAFPPQSRGFSANQDVRMDDRHPYEARTLSALPQRPTGDDSITLGPQGGLARGCRTEGSPRVDCPSPNAPSSAIDSRRSASSSNGFGGPLSRDEPLPRHLQDRSSGRLHDLSSTGVQDRGPYISSRDVISADAPSDRPSLGAGPPGPGQASSIGSDNASESRPLSEEHLREKSISAIREFYRAEPPSSYPSVVSLWISDSFEQKDGDRDSLSQLLVQLSKPHHGLLSQTQLSEGFRTVLSSLEDTATDAPRAGEFFGRMLAKVVMEGVMSLAEVGKLIEEGGEEPGRLVEVGLAGDGAEGEEYAKEACLGSGIQLETFRPPHPFRSQKLEPFLHS</sequence>
<evidence type="ECO:0000259" key="6">
    <source>
        <dbReference type="PROSITE" id="PS51366"/>
    </source>
</evidence>
<reference evidence="7 8" key="1">
    <citation type="submission" date="2019-12" db="EMBL/GenBank/DDBJ databases">
        <authorList>
            <person name="Scholz U."/>
            <person name="Mascher M."/>
            <person name="Fiebig A."/>
        </authorList>
    </citation>
    <scope>NUCLEOTIDE SEQUENCE</scope>
</reference>
<feature type="compositionally biased region" description="Basic and acidic residues" evidence="5">
    <location>
        <begin position="1510"/>
        <end position="1519"/>
    </location>
</feature>
<feature type="compositionally biased region" description="Polar residues" evidence="5">
    <location>
        <begin position="365"/>
        <end position="380"/>
    </location>
</feature>
<feature type="compositionally biased region" description="Basic and acidic residues" evidence="5">
    <location>
        <begin position="1102"/>
        <end position="1117"/>
    </location>
</feature>
<feature type="domain" description="MI" evidence="6">
    <location>
        <begin position="1650"/>
        <end position="1773"/>
    </location>
</feature>
<feature type="compositionally biased region" description="Low complexity" evidence="5">
    <location>
        <begin position="1632"/>
        <end position="1649"/>
    </location>
</feature>
<feature type="compositionally biased region" description="Basic and acidic residues" evidence="5">
    <location>
        <begin position="715"/>
        <end position="749"/>
    </location>
</feature>
<feature type="region of interest" description="Disordered" evidence="5">
    <location>
        <begin position="1305"/>
        <end position="1333"/>
    </location>
</feature>
<dbReference type="EMBL" id="LR743600">
    <property type="protein sequence ID" value="CAA2630525.1"/>
    <property type="molecule type" value="Genomic_DNA"/>
</dbReference>